<evidence type="ECO:0000313" key="2">
    <source>
        <dbReference type="Proteomes" id="UP000288805"/>
    </source>
</evidence>
<dbReference type="PANTHER" id="PTHR36617">
    <property type="entry name" value="PROTEIN, PUTATIVE-RELATED"/>
    <property type="match status" value="1"/>
</dbReference>
<dbReference type="PANTHER" id="PTHR36617:SF15">
    <property type="entry name" value="REVERSE TRANSCRIPTASE ZINC-BINDING DOMAIN-CONTAINING PROTEIN"/>
    <property type="match status" value="1"/>
</dbReference>
<evidence type="ECO:0000313" key="1">
    <source>
        <dbReference type="EMBL" id="RVW48765.1"/>
    </source>
</evidence>
<organism evidence="1 2">
    <name type="scientific">Vitis vinifera</name>
    <name type="common">Grape</name>
    <dbReference type="NCBI Taxonomy" id="29760"/>
    <lineage>
        <taxon>Eukaryota</taxon>
        <taxon>Viridiplantae</taxon>
        <taxon>Streptophyta</taxon>
        <taxon>Embryophyta</taxon>
        <taxon>Tracheophyta</taxon>
        <taxon>Spermatophyta</taxon>
        <taxon>Magnoliopsida</taxon>
        <taxon>eudicotyledons</taxon>
        <taxon>Gunneridae</taxon>
        <taxon>Pentapetalae</taxon>
        <taxon>rosids</taxon>
        <taxon>Vitales</taxon>
        <taxon>Vitaceae</taxon>
        <taxon>Viteae</taxon>
        <taxon>Vitis</taxon>
    </lineage>
</organism>
<proteinExistence type="predicted"/>
<dbReference type="Proteomes" id="UP000288805">
    <property type="component" value="Unassembled WGS sequence"/>
</dbReference>
<sequence length="301" mass="34881">MFSSARIQNSKLTHIVVKPHASLSNPTRIIPVVRHSTARRQVSRLRYWGLTNPHFWHDILLGQTWKLYQKKRTHIPGFKSTTHTAWKRRSNNTGTFHGQALRTLHGDPNLGIDLPATTSTSVLVAYGSNTSLMQKGLSDLRSLNLRFAFENESLRKQVIVGKYGGEKGGWCSGASREGYEVGLWKAIRKEWMEFSKRVGFKVGDGRRVQFWKNRWRGEDSLEEVFPSLYSLVSSKDAWVAQLWDQFGEVGHWNPVFTRLNNDWEMEEVEVFFRRLHRQVLRRNNKDVMSKVSLQLSPFTHS</sequence>
<reference evidence="1 2" key="1">
    <citation type="journal article" date="2018" name="PLoS Genet.">
        <title>Population sequencing reveals clonal diversity and ancestral inbreeding in the grapevine cultivar Chardonnay.</title>
        <authorList>
            <person name="Roach M.J."/>
            <person name="Johnson D.L."/>
            <person name="Bohlmann J."/>
            <person name="van Vuuren H.J."/>
            <person name="Jones S.J."/>
            <person name="Pretorius I.S."/>
            <person name="Schmidt S.A."/>
            <person name="Borneman A.R."/>
        </authorList>
    </citation>
    <scope>NUCLEOTIDE SEQUENCE [LARGE SCALE GENOMIC DNA]</scope>
    <source>
        <strain evidence="2">cv. Chardonnay</strain>
        <tissue evidence="1">Leaf</tissue>
    </source>
</reference>
<name>A0A438EMB6_VITVI</name>
<protein>
    <submittedName>
        <fullName evidence="1">Uncharacterized protein</fullName>
    </submittedName>
</protein>
<comment type="caution">
    <text evidence="1">The sequence shown here is derived from an EMBL/GenBank/DDBJ whole genome shotgun (WGS) entry which is preliminary data.</text>
</comment>
<accession>A0A438EMB6</accession>
<dbReference type="EMBL" id="QGNW01001243">
    <property type="protein sequence ID" value="RVW48765.1"/>
    <property type="molecule type" value="Genomic_DNA"/>
</dbReference>
<gene>
    <name evidence="1" type="ORF">CK203_076115</name>
</gene>
<dbReference type="AlphaFoldDB" id="A0A438EMB6"/>